<dbReference type="Proteomes" id="UP000264589">
    <property type="component" value="Unassembled WGS sequence"/>
</dbReference>
<dbReference type="InParanoid" id="A0A371RGH8"/>
<organism evidence="2 3">
    <name type="scientific">Parvularcula marina</name>
    <dbReference type="NCBI Taxonomy" id="2292771"/>
    <lineage>
        <taxon>Bacteria</taxon>
        <taxon>Pseudomonadati</taxon>
        <taxon>Pseudomonadota</taxon>
        <taxon>Alphaproteobacteria</taxon>
        <taxon>Parvularculales</taxon>
        <taxon>Parvularculaceae</taxon>
        <taxon>Parvularcula</taxon>
    </lineage>
</organism>
<comment type="caution">
    <text evidence="2">The sequence shown here is derived from an EMBL/GenBank/DDBJ whole genome shotgun (WGS) entry which is preliminary data.</text>
</comment>
<keyword evidence="3" id="KW-1185">Reference proteome</keyword>
<dbReference type="RefSeq" id="WP_116391188.1">
    <property type="nucleotide sequence ID" value="NZ_QUQO01000001.1"/>
</dbReference>
<name>A0A371RGH8_9PROT</name>
<accession>A0A371RGH8</accession>
<keyword evidence="1" id="KW-0732">Signal</keyword>
<dbReference type="PROSITE" id="PS51257">
    <property type="entry name" value="PROKAR_LIPOPROTEIN"/>
    <property type="match status" value="1"/>
</dbReference>
<evidence type="ECO:0008006" key="4">
    <source>
        <dbReference type="Google" id="ProtNLM"/>
    </source>
</evidence>
<sequence>MIKAFSSAFLPALILAACAAPKVHESPGASVLDPASRDVLTGQIPVTDTGMDQIGPGKAANTAEQIASLEAGDAITAEQLRTYADRCAPDAAAPAPAEICDELRLMIKRSYKSDDELNRALNVLENLGRGGEADALLLRSGLSDGMLPPEVLQKPAADPAPRPLVKDALPEDVITEVVNGPVPATK</sequence>
<proteinExistence type="predicted"/>
<dbReference type="EMBL" id="QUQO01000001">
    <property type="protein sequence ID" value="RFB04556.1"/>
    <property type="molecule type" value="Genomic_DNA"/>
</dbReference>
<evidence type="ECO:0000256" key="1">
    <source>
        <dbReference type="SAM" id="SignalP"/>
    </source>
</evidence>
<feature type="signal peptide" evidence="1">
    <location>
        <begin position="1"/>
        <end position="19"/>
    </location>
</feature>
<reference evidence="2 3" key="1">
    <citation type="submission" date="2018-08" db="EMBL/GenBank/DDBJ databases">
        <title>Parvularcula sp. SM1705, isolated from surface water of the South Sea China.</title>
        <authorList>
            <person name="Sun L."/>
        </authorList>
    </citation>
    <scope>NUCLEOTIDE SEQUENCE [LARGE SCALE GENOMIC DNA]</scope>
    <source>
        <strain evidence="2 3">SM1705</strain>
    </source>
</reference>
<evidence type="ECO:0000313" key="2">
    <source>
        <dbReference type="EMBL" id="RFB04556.1"/>
    </source>
</evidence>
<gene>
    <name evidence="2" type="ORF">DX908_04220</name>
</gene>
<feature type="chain" id="PRO_5016911829" description="DUF3035 domain-containing protein" evidence="1">
    <location>
        <begin position="20"/>
        <end position="186"/>
    </location>
</feature>
<dbReference type="AlphaFoldDB" id="A0A371RGH8"/>
<evidence type="ECO:0000313" key="3">
    <source>
        <dbReference type="Proteomes" id="UP000264589"/>
    </source>
</evidence>
<protein>
    <recommendedName>
        <fullName evidence="4">DUF3035 domain-containing protein</fullName>
    </recommendedName>
</protein>